<dbReference type="Pfam" id="PF01145">
    <property type="entry name" value="Band_7"/>
    <property type="match status" value="1"/>
</dbReference>
<dbReference type="EMBL" id="UINC01063413">
    <property type="protein sequence ID" value="SVB91029.1"/>
    <property type="molecule type" value="Genomic_DNA"/>
</dbReference>
<feature type="non-terminal residue" evidence="3">
    <location>
        <position position="1"/>
    </location>
</feature>
<evidence type="ECO:0000313" key="3">
    <source>
        <dbReference type="EMBL" id="SVB91029.1"/>
    </source>
</evidence>
<reference evidence="3" key="1">
    <citation type="submission" date="2018-05" db="EMBL/GenBank/DDBJ databases">
        <authorList>
            <person name="Lanie J.A."/>
            <person name="Ng W.-L."/>
            <person name="Kazmierczak K.M."/>
            <person name="Andrzejewski T.M."/>
            <person name="Davidsen T.M."/>
            <person name="Wayne K.J."/>
            <person name="Tettelin H."/>
            <person name="Glass J.I."/>
            <person name="Rusch D."/>
            <person name="Podicherti R."/>
            <person name="Tsui H.-C.T."/>
            <person name="Winkler M.E."/>
        </authorList>
    </citation>
    <scope>NUCLEOTIDE SEQUENCE</scope>
</reference>
<protein>
    <recommendedName>
        <fullName evidence="2">Band 7 domain-containing protein</fullName>
    </recommendedName>
</protein>
<dbReference type="AlphaFoldDB" id="A0A382HV28"/>
<evidence type="ECO:0000256" key="1">
    <source>
        <dbReference type="ARBA" id="ARBA00006971"/>
    </source>
</evidence>
<sequence length="168" mass="18850">VIIERETIQTNTKLKLQQLLDDYKSGIRITEVKLQGVNPPDEVKPAFADVVIAKEDKETIINQAQAYEESVLPTARGESRKLIEDARAYKATRINTAEGQASKFTSILIEYRKAPNITRQRLLYETMEEVLPGITKFIIDTESGILPILPLGQEDNTSLIPEPNVGKE</sequence>
<accession>A0A382HV28</accession>
<comment type="similarity">
    <text evidence="1">Belongs to the band 7/mec-2 family. HflK subfamily.</text>
</comment>
<dbReference type="InterPro" id="IPR010201">
    <property type="entry name" value="HflK"/>
</dbReference>
<dbReference type="Gene3D" id="3.30.479.30">
    <property type="entry name" value="Band 7 domain"/>
    <property type="match status" value="1"/>
</dbReference>
<dbReference type="SUPFAM" id="SSF117892">
    <property type="entry name" value="Band 7/SPFH domain"/>
    <property type="match status" value="1"/>
</dbReference>
<name>A0A382HV28_9ZZZZ</name>
<evidence type="ECO:0000259" key="2">
    <source>
        <dbReference type="Pfam" id="PF01145"/>
    </source>
</evidence>
<gene>
    <name evidence="3" type="ORF">METZ01_LOCUS243883</name>
</gene>
<organism evidence="3">
    <name type="scientific">marine metagenome</name>
    <dbReference type="NCBI Taxonomy" id="408172"/>
    <lineage>
        <taxon>unclassified sequences</taxon>
        <taxon>metagenomes</taxon>
        <taxon>ecological metagenomes</taxon>
    </lineage>
</organism>
<dbReference type="InterPro" id="IPR001107">
    <property type="entry name" value="Band_7"/>
</dbReference>
<proteinExistence type="inferred from homology"/>
<dbReference type="GO" id="GO:0016020">
    <property type="term" value="C:membrane"/>
    <property type="evidence" value="ECO:0007669"/>
    <property type="project" value="InterPro"/>
</dbReference>
<dbReference type="InterPro" id="IPR036013">
    <property type="entry name" value="Band_7/SPFH_dom_sf"/>
</dbReference>
<feature type="domain" description="Band 7" evidence="2">
    <location>
        <begin position="2"/>
        <end position="66"/>
    </location>
</feature>
<dbReference type="CDD" id="cd03404">
    <property type="entry name" value="SPFH_HflK"/>
    <property type="match status" value="1"/>
</dbReference>